<gene>
    <name evidence="5" type="ORF">JF539_15655</name>
</gene>
<dbReference type="RefSeq" id="WP_207141643.1">
    <property type="nucleotide sequence ID" value="NZ_JAEKJZ010000003.1"/>
</dbReference>
<evidence type="ECO:0000256" key="1">
    <source>
        <dbReference type="ARBA" id="ARBA00023015"/>
    </source>
</evidence>
<dbReference type="GO" id="GO:0003700">
    <property type="term" value="F:DNA-binding transcription factor activity"/>
    <property type="evidence" value="ECO:0007669"/>
    <property type="project" value="InterPro"/>
</dbReference>
<dbReference type="EMBL" id="JAEKJZ010000003">
    <property type="protein sequence ID" value="MBN9671784.1"/>
    <property type="molecule type" value="Genomic_DNA"/>
</dbReference>
<dbReference type="Gene3D" id="1.10.10.10">
    <property type="entry name" value="Winged helix-like DNA-binding domain superfamily/Winged helix DNA-binding domain"/>
    <property type="match status" value="1"/>
</dbReference>
<dbReference type="SMART" id="SM00345">
    <property type="entry name" value="HTH_GNTR"/>
    <property type="match status" value="1"/>
</dbReference>
<keyword evidence="2" id="KW-0238">DNA-binding</keyword>
<dbReference type="Pfam" id="PF07729">
    <property type="entry name" value="FCD"/>
    <property type="match status" value="1"/>
</dbReference>
<protein>
    <submittedName>
        <fullName evidence="5">GntR family transcriptional regulator</fullName>
    </submittedName>
</protein>
<dbReference type="InterPro" id="IPR036388">
    <property type="entry name" value="WH-like_DNA-bd_sf"/>
</dbReference>
<dbReference type="InterPro" id="IPR008920">
    <property type="entry name" value="TF_FadR/GntR_C"/>
</dbReference>
<keyword evidence="1" id="KW-0805">Transcription regulation</keyword>
<accession>A0A939EHS0</accession>
<sequence>MSLKAKPTRVENAYERLKREIMCGELPAGYQAPEPVVAERLAMSRTPVREALIRLEAEKLVTLIPRRGAKVLPICRQDLCDVCDVLAVLEALAAENAARGERGEGLLRDSEDVVEELGTGVPGDRLENRAEREDRFFRAIARAGGNPRLEAEIGRLLDQIFRASLVLLHSSPVSASAFQGHRNLVEAIREGRVEAAGAAARSLRAGVLDRLLEALDESGLTEV</sequence>
<dbReference type="InterPro" id="IPR011711">
    <property type="entry name" value="GntR_C"/>
</dbReference>
<dbReference type="InterPro" id="IPR036390">
    <property type="entry name" value="WH_DNA-bd_sf"/>
</dbReference>
<dbReference type="Pfam" id="PF00392">
    <property type="entry name" value="GntR"/>
    <property type="match status" value="1"/>
</dbReference>
<dbReference type="SUPFAM" id="SSF46785">
    <property type="entry name" value="Winged helix' DNA-binding domain"/>
    <property type="match status" value="1"/>
</dbReference>
<dbReference type="AlphaFoldDB" id="A0A939EHS0"/>
<feature type="domain" description="HTH gntR-type" evidence="4">
    <location>
        <begin position="7"/>
        <end position="74"/>
    </location>
</feature>
<dbReference type="PROSITE" id="PS50949">
    <property type="entry name" value="HTH_GNTR"/>
    <property type="match status" value="1"/>
</dbReference>
<dbReference type="SMART" id="SM00895">
    <property type="entry name" value="FCD"/>
    <property type="match status" value="1"/>
</dbReference>
<evidence type="ECO:0000256" key="3">
    <source>
        <dbReference type="ARBA" id="ARBA00023163"/>
    </source>
</evidence>
<name>A0A939EHS0_9HYPH</name>
<evidence type="ECO:0000313" key="6">
    <source>
        <dbReference type="Proteomes" id="UP000664096"/>
    </source>
</evidence>
<dbReference type="PANTHER" id="PTHR43537:SF24">
    <property type="entry name" value="GLUCONATE OPERON TRANSCRIPTIONAL REPRESSOR"/>
    <property type="match status" value="1"/>
</dbReference>
<dbReference type="InterPro" id="IPR000524">
    <property type="entry name" value="Tscrpt_reg_HTH_GntR"/>
</dbReference>
<dbReference type="Proteomes" id="UP000664096">
    <property type="component" value="Unassembled WGS sequence"/>
</dbReference>
<evidence type="ECO:0000259" key="4">
    <source>
        <dbReference type="PROSITE" id="PS50949"/>
    </source>
</evidence>
<comment type="caution">
    <text evidence="5">The sequence shown here is derived from an EMBL/GenBank/DDBJ whole genome shotgun (WGS) entry which is preliminary data.</text>
</comment>
<dbReference type="GO" id="GO:0003677">
    <property type="term" value="F:DNA binding"/>
    <property type="evidence" value="ECO:0007669"/>
    <property type="project" value="UniProtKB-KW"/>
</dbReference>
<keyword evidence="3" id="KW-0804">Transcription</keyword>
<reference evidence="5" key="1">
    <citation type="submission" date="2020-12" db="EMBL/GenBank/DDBJ databases">
        <title>Oil enriched cultivation method for isolating marine PHA-producing bacteria.</title>
        <authorList>
            <person name="Zheng W."/>
            <person name="Yu S."/>
            <person name="Huang Y."/>
        </authorList>
    </citation>
    <scope>NUCLEOTIDE SEQUENCE</scope>
    <source>
        <strain evidence="5">SY-2-12</strain>
    </source>
</reference>
<dbReference type="Gene3D" id="1.20.120.530">
    <property type="entry name" value="GntR ligand-binding domain-like"/>
    <property type="match status" value="1"/>
</dbReference>
<organism evidence="5 6">
    <name type="scientific">Roseibium aggregatum</name>
    <dbReference type="NCBI Taxonomy" id="187304"/>
    <lineage>
        <taxon>Bacteria</taxon>
        <taxon>Pseudomonadati</taxon>
        <taxon>Pseudomonadota</taxon>
        <taxon>Alphaproteobacteria</taxon>
        <taxon>Hyphomicrobiales</taxon>
        <taxon>Stappiaceae</taxon>
        <taxon>Roseibium</taxon>
    </lineage>
</organism>
<dbReference type="PANTHER" id="PTHR43537">
    <property type="entry name" value="TRANSCRIPTIONAL REGULATOR, GNTR FAMILY"/>
    <property type="match status" value="1"/>
</dbReference>
<evidence type="ECO:0000313" key="5">
    <source>
        <dbReference type="EMBL" id="MBN9671784.1"/>
    </source>
</evidence>
<proteinExistence type="predicted"/>
<dbReference type="SUPFAM" id="SSF48008">
    <property type="entry name" value="GntR ligand-binding domain-like"/>
    <property type="match status" value="1"/>
</dbReference>
<evidence type="ECO:0000256" key="2">
    <source>
        <dbReference type="ARBA" id="ARBA00023125"/>
    </source>
</evidence>